<feature type="compositionally biased region" description="Basic and acidic residues" evidence="1">
    <location>
        <begin position="88"/>
        <end position="98"/>
    </location>
</feature>
<evidence type="ECO:0000256" key="1">
    <source>
        <dbReference type="SAM" id="MobiDB-lite"/>
    </source>
</evidence>
<feature type="compositionally biased region" description="Basic and acidic residues" evidence="1">
    <location>
        <begin position="42"/>
        <end position="53"/>
    </location>
</feature>
<accession>A0AAV4XWL7</accession>
<evidence type="ECO:0000313" key="3">
    <source>
        <dbReference type="Proteomes" id="UP001054945"/>
    </source>
</evidence>
<keyword evidence="3" id="KW-1185">Reference proteome</keyword>
<dbReference type="GO" id="GO:0030056">
    <property type="term" value="C:hemidesmosome"/>
    <property type="evidence" value="ECO:0007669"/>
    <property type="project" value="TreeGrafter"/>
</dbReference>
<feature type="region of interest" description="Disordered" evidence="1">
    <location>
        <begin position="34"/>
        <end position="110"/>
    </location>
</feature>
<dbReference type="AlphaFoldDB" id="A0AAV4XWL7"/>
<dbReference type="GO" id="GO:0005882">
    <property type="term" value="C:intermediate filament"/>
    <property type="evidence" value="ECO:0007669"/>
    <property type="project" value="TreeGrafter"/>
</dbReference>
<dbReference type="InterPro" id="IPR043197">
    <property type="entry name" value="Plakin"/>
</dbReference>
<gene>
    <name evidence="2" type="ORF">CEXT_406811</name>
</gene>
<dbReference type="GO" id="GO:0005737">
    <property type="term" value="C:cytoplasm"/>
    <property type="evidence" value="ECO:0007669"/>
    <property type="project" value="TreeGrafter"/>
</dbReference>
<dbReference type="SUPFAM" id="SSF46966">
    <property type="entry name" value="Spectrin repeat"/>
    <property type="match status" value="1"/>
</dbReference>
<sequence>MLKRCFLFPAVPQHRARAAESIIKALNEDTQKLLNEGSSDDPALKRLQEEDRLLQQAVRGPAAHAGPGRSGQSEQEPSEEIQRFGGVRAEHADRKGEDAEAEDAGPVPRSKELVIRLMQEQSDFESELRTLEPRVNEVRDAFVELAVKTAALQSRHDTLTESWNNLWSSSNLYVERLKAVEISLEQYDEAAQVVSSVELQLVSYNDMPADVESSTRIEENLRSLKREMHHKQIVFEQVSQSVSSVRHFVELTRPHQSVHTDVSKLEEDVKKVRRRWDLAGTQVNDRLRALKTLWSCCRIIRENTTSKKFLSAR</sequence>
<dbReference type="GO" id="GO:0045104">
    <property type="term" value="P:intermediate filament cytoskeleton organization"/>
    <property type="evidence" value="ECO:0007669"/>
    <property type="project" value="InterPro"/>
</dbReference>
<dbReference type="PANTHER" id="PTHR23169:SF23">
    <property type="entry name" value="SHORT STOP, ISOFORM H"/>
    <property type="match status" value="1"/>
</dbReference>
<protein>
    <submittedName>
        <fullName evidence="2">Uncharacterized protein</fullName>
    </submittedName>
</protein>
<comment type="caution">
    <text evidence="2">The sequence shown here is derived from an EMBL/GenBank/DDBJ whole genome shotgun (WGS) entry which is preliminary data.</text>
</comment>
<name>A0AAV4XWL7_CAEEX</name>
<evidence type="ECO:0000313" key="2">
    <source>
        <dbReference type="EMBL" id="GIY98983.1"/>
    </source>
</evidence>
<dbReference type="PANTHER" id="PTHR23169">
    <property type="entry name" value="ENVOPLAKIN"/>
    <property type="match status" value="1"/>
</dbReference>
<dbReference type="GO" id="GO:0005198">
    <property type="term" value="F:structural molecule activity"/>
    <property type="evidence" value="ECO:0007669"/>
    <property type="project" value="TreeGrafter"/>
</dbReference>
<organism evidence="2 3">
    <name type="scientific">Caerostris extrusa</name>
    <name type="common">Bark spider</name>
    <name type="synonym">Caerostris bankana</name>
    <dbReference type="NCBI Taxonomy" id="172846"/>
    <lineage>
        <taxon>Eukaryota</taxon>
        <taxon>Metazoa</taxon>
        <taxon>Ecdysozoa</taxon>
        <taxon>Arthropoda</taxon>
        <taxon>Chelicerata</taxon>
        <taxon>Arachnida</taxon>
        <taxon>Araneae</taxon>
        <taxon>Araneomorphae</taxon>
        <taxon>Entelegynae</taxon>
        <taxon>Araneoidea</taxon>
        <taxon>Araneidae</taxon>
        <taxon>Caerostris</taxon>
    </lineage>
</organism>
<dbReference type="Gene3D" id="1.20.58.60">
    <property type="match status" value="1"/>
</dbReference>
<dbReference type="Proteomes" id="UP001054945">
    <property type="component" value="Unassembled WGS sequence"/>
</dbReference>
<dbReference type="EMBL" id="BPLR01000993">
    <property type="protein sequence ID" value="GIY98983.1"/>
    <property type="molecule type" value="Genomic_DNA"/>
</dbReference>
<reference evidence="2 3" key="1">
    <citation type="submission" date="2021-06" db="EMBL/GenBank/DDBJ databases">
        <title>Caerostris extrusa draft genome.</title>
        <authorList>
            <person name="Kono N."/>
            <person name="Arakawa K."/>
        </authorList>
    </citation>
    <scope>NUCLEOTIDE SEQUENCE [LARGE SCALE GENOMIC DNA]</scope>
</reference>
<dbReference type="GO" id="GO:0016020">
    <property type="term" value="C:membrane"/>
    <property type="evidence" value="ECO:0007669"/>
    <property type="project" value="TreeGrafter"/>
</dbReference>
<dbReference type="GO" id="GO:0042060">
    <property type="term" value="P:wound healing"/>
    <property type="evidence" value="ECO:0007669"/>
    <property type="project" value="TreeGrafter"/>
</dbReference>
<proteinExistence type="predicted"/>
<dbReference type="GO" id="GO:0031122">
    <property type="term" value="P:cytoplasmic microtubule organization"/>
    <property type="evidence" value="ECO:0007669"/>
    <property type="project" value="TreeGrafter"/>
</dbReference>